<dbReference type="PIRSF" id="PIRSF006230">
    <property type="entry name" value="MG442"/>
    <property type="match status" value="1"/>
</dbReference>
<evidence type="ECO:0000313" key="4">
    <source>
        <dbReference type="EMBL" id="NMA44393.1"/>
    </source>
</evidence>
<dbReference type="Pfam" id="PF02421">
    <property type="entry name" value="FeoB_N"/>
    <property type="match status" value="1"/>
</dbReference>
<dbReference type="Pfam" id="PF01926">
    <property type="entry name" value="MMR_HSR1"/>
    <property type="match status" value="1"/>
</dbReference>
<dbReference type="InterPro" id="IPR016478">
    <property type="entry name" value="GTPase_MTG1"/>
</dbReference>
<dbReference type="InterPro" id="IPR006073">
    <property type="entry name" value="GTP-bd"/>
</dbReference>
<name>A0A7K4BYS2_9ARCH</name>
<dbReference type="InterPro" id="IPR027417">
    <property type="entry name" value="P-loop_NTPase"/>
</dbReference>
<gene>
    <name evidence="4" type="primary">rsgA</name>
    <name evidence="4" type="ORF">GX950_01095</name>
</gene>
<sequence length="255" mass="29149">MVSGFFKHIYFLIKESDLVLEILDARHPEKTRNYELEQKIIHQGKKLLLIINKSDLVEKKEIEKIKQKIQKETKMKVIFVSAKNKDGINMIRREINAAKGKKEKYTVGIIGYPNVGKSTLINSLAGKGKGRVATSRKAGLTRGMSKVKITEGVYLIDSPGIIPRENQDEFDLFLVDSKNPNQLKDLEKNALKLITHTGIEKICKIFEIKYKKEMGEEETLEEIGKKKHLLKSGGEADTKKAARFLLEKYQKHELK</sequence>
<dbReference type="PROSITE" id="PS51721">
    <property type="entry name" value="G_CP"/>
    <property type="match status" value="1"/>
</dbReference>
<dbReference type="Gene3D" id="3.40.50.300">
    <property type="entry name" value="P-loop containing nucleotide triphosphate hydrolases"/>
    <property type="match status" value="1"/>
</dbReference>
<dbReference type="InterPro" id="IPR050755">
    <property type="entry name" value="TRAFAC_YlqF/YawG_RiboMat"/>
</dbReference>
<dbReference type="Proteomes" id="UP000526302">
    <property type="component" value="Unassembled WGS sequence"/>
</dbReference>
<dbReference type="InterPro" id="IPR030389">
    <property type="entry name" value="G_FEOB_dom"/>
</dbReference>
<dbReference type="EMBL" id="JAAZKV010000009">
    <property type="protein sequence ID" value="NMA44393.1"/>
    <property type="molecule type" value="Genomic_DNA"/>
</dbReference>
<feature type="domain" description="CP-type G" evidence="3">
    <location>
        <begin position="2"/>
        <end position="164"/>
    </location>
</feature>
<dbReference type="SUPFAM" id="SSF52540">
    <property type="entry name" value="P-loop containing nucleoside triphosphate hydrolases"/>
    <property type="match status" value="1"/>
</dbReference>
<dbReference type="Gene3D" id="1.10.1580.10">
    <property type="match status" value="1"/>
</dbReference>
<evidence type="ECO:0000259" key="3">
    <source>
        <dbReference type="PROSITE" id="PS51721"/>
    </source>
</evidence>
<evidence type="ECO:0000313" key="5">
    <source>
        <dbReference type="Proteomes" id="UP000526302"/>
    </source>
</evidence>
<dbReference type="AlphaFoldDB" id="A0A7K4BYS2"/>
<dbReference type="PANTHER" id="PTHR11089:SF30">
    <property type="entry name" value="GUANINE NUCLEOTIDE-BINDING PROTEIN-LIKE 3 HOMOLOG"/>
    <property type="match status" value="1"/>
</dbReference>
<dbReference type="InterPro" id="IPR030378">
    <property type="entry name" value="G_CP_dom"/>
</dbReference>
<dbReference type="PRINTS" id="PR00326">
    <property type="entry name" value="GTP1OBG"/>
</dbReference>
<evidence type="ECO:0000256" key="1">
    <source>
        <dbReference type="ARBA" id="ARBA00022741"/>
    </source>
</evidence>
<reference evidence="4 5" key="1">
    <citation type="journal article" date="2020" name="Biotechnol. Biofuels">
        <title>New insights from the biogas microbiome by comprehensive genome-resolved metagenomics of nearly 1600 species originating from multiple anaerobic digesters.</title>
        <authorList>
            <person name="Campanaro S."/>
            <person name="Treu L."/>
            <person name="Rodriguez-R L.M."/>
            <person name="Kovalovszki A."/>
            <person name="Ziels R.M."/>
            <person name="Maus I."/>
            <person name="Zhu X."/>
            <person name="Kougias P.G."/>
            <person name="Basile A."/>
            <person name="Luo G."/>
            <person name="Schluter A."/>
            <person name="Konstantinidis K.T."/>
            <person name="Angelidaki I."/>
        </authorList>
    </citation>
    <scope>NUCLEOTIDE SEQUENCE [LARGE SCALE GENOMIC DNA]</scope>
    <source>
        <strain evidence="4">AS22ysBPME_79</strain>
    </source>
</reference>
<proteinExistence type="predicted"/>
<dbReference type="GO" id="GO:0005525">
    <property type="term" value="F:GTP binding"/>
    <property type="evidence" value="ECO:0007669"/>
    <property type="project" value="UniProtKB-KW"/>
</dbReference>
<accession>A0A7K4BYS2</accession>
<protein>
    <submittedName>
        <fullName evidence="4">GTPase RsgA</fullName>
    </submittedName>
</protein>
<keyword evidence="1" id="KW-0547">Nucleotide-binding</keyword>
<keyword evidence="2" id="KW-0342">GTP-binding</keyword>
<organism evidence="4 5">
    <name type="scientific">Candidatus Iainarchaeum sp</name>
    <dbReference type="NCBI Taxonomy" id="3101447"/>
    <lineage>
        <taxon>Archaea</taxon>
        <taxon>Candidatus Iainarchaeota</taxon>
        <taxon>Candidatus Iainarchaeia</taxon>
        <taxon>Candidatus Iainarchaeales</taxon>
        <taxon>Candidatus Iainarchaeaceae</taxon>
        <taxon>Candidatus Iainarchaeum</taxon>
    </lineage>
</organism>
<dbReference type="PANTHER" id="PTHR11089">
    <property type="entry name" value="GTP-BINDING PROTEIN-RELATED"/>
    <property type="match status" value="1"/>
</dbReference>
<dbReference type="InterPro" id="IPR023179">
    <property type="entry name" value="GTP-bd_ortho_bundle_sf"/>
</dbReference>
<comment type="caution">
    <text evidence="4">The sequence shown here is derived from an EMBL/GenBank/DDBJ whole genome shotgun (WGS) entry which is preliminary data.</text>
</comment>
<evidence type="ECO:0000256" key="2">
    <source>
        <dbReference type="ARBA" id="ARBA00023134"/>
    </source>
</evidence>